<dbReference type="NCBIfam" id="TIGR03635">
    <property type="entry name" value="uS17_bact"/>
    <property type="match status" value="1"/>
</dbReference>
<evidence type="ECO:0000256" key="6">
    <source>
        <dbReference type="ARBA" id="ARBA00023274"/>
    </source>
</evidence>
<comment type="similarity">
    <text evidence="2">Belongs to the universal ribosomal protein uS17 family.</text>
</comment>
<dbReference type="Pfam" id="PF00366">
    <property type="entry name" value="Ribosomal_S17"/>
    <property type="match status" value="1"/>
</dbReference>
<evidence type="ECO:0000256" key="5">
    <source>
        <dbReference type="ARBA" id="ARBA00022980"/>
    </source>
</evidence>
<dbReference type="AlphaFoldDB" id="A0A7S3CE77"/>
<dbReference type="PRINTS" id="PR00973">
    <property type="entry name" value="RIBOSOMALS17"/>
</dbReference>
<dbReference type="GO" id="GO:0006412">
    <property type="term" value="P:translation"/>
    <property type="evidence" value="ECO:0007669"/>
    <property type="project" value="InterPro"/>
</dbReference>
<dbReference type="EMBL" id="CP151517">
    <property type="protein sequence ID" value="WZN66991.1"/>
    <property type="molecule type" value="Genomic_DNA"/>
</dbReference>
<dbReference type="GO" id="GO:0003735">
    <property type="term" value="F:structural constituent of ribosome"/>
    <property type="evidence" value="ECO:0007669"/>
    <property type="project" value="InterPro"/>
</dbReference>
<sequence length="100" mass="11462">MRTFIGQVVSTRMQKTAVVMVERVKKHVRLDKWVKYRKKFKAHDEHGVCNTGDEVRIKICRPHSKTKTWTVDEVLRKNPAVVYQQRKAAEEAAKAAGGTA</sequence>
<dbReference type="EMBL" id="HBHZ01008972">
    <property type="protein sequence ID" value="CAE0193816.1"/>
    <property type="molecule type" value="Transcribed_RNA"/>
</dbReference>
<dbReference type="PANTHER" id="PTHR10744:SF1">
    <property type="entry name" value="SMALL RIBOSOMAL SUBUNIT PROTEIN US17M"/>
    <property type="match status" value="1"/>
</dbReference>
<dbReference type="InterPro" id="IPR000266">
    <property type="entry name" value="Ribosomal_uS17"/>
</dbReference>
<dbReference type="GO" id="GO:1990904">
    <property type="term" value="C:ribonucleoprotein complex"/>
    <property type="evidence" value="ECO:0007669"/>
    <property type="project" value="UniProtKB-KW"/>
</dbReference>
<dbReference type="GO" id="GO:0005840">
    <property type="term" value="C:ribosome"/>
    <property type="evidence" value="ECO:0007669"/>
    <property type="project" value="UniProtKB-KW"/>
</dbReference>
<evidence type="ECO:0000256" key="3">
    <source>
        <dbReference type="ARBA" id="ARBA00022730"/>
    </source>
</evidence>
<keyword evidence="4" id="KW-0694">RNA-binding</keyword>
<dbReference type="GO" id="GO:0005739">
    <property type="term" value="C:mitochondrion"/>
    <property type="evidence" value="ECO:0007669"/>
    <property type="project" value="TreeGrafter"/>
</dbReference>
<name>A0A7S3CE77_9CHLO</name>
<dbReference type="CDD" id="cd00364">
    <property type="entry name" value="Ribosomal_uS17"/>
    <property type="match status" value="1"/>
</dbReference>
<keyword evidence="5 9" id="KW-0689">Ribosomal protein</keyword>
<dbReference type="Proteomes" id="UP001472866">
    <property type="component" value="Chromosome 17"/>
</dbReference>
<proteinExistence type="inferred from homology"/>
<dbReference type="PANTHER" id="PTHR10744">
    <property type="entry name" value="40S RIBOSOMAL PROTEIN S11 FAMILY MEMBER"/>
    <property type="match status" value="1"/>
</dbReference>
<dbReference type="NCBIfam" id="NF004123">
    <property type="entry name" value="PRK05610.1"/>
    <property type="match status" value="1"/>
</dbReference>
<accession>A0A7S3CE77</accession>
<reference evidence="8" key="1">
    <citation type="submission" date="2021-01" db="EMBL/GenBank/DDBJ databases">
        <authorList>
            <person name="Corre E."/>
            <person name="Pelletier E."/>
            <person name="Niang G."/>
            <person name="Scheremetjew M."/>
            <person name="Finn R."/>
            <person name="Kale V."/>
            <person name="Holt S."/>
            <person name="Cochrane G."/>
            <person name="Meng A."/>
            <person name="Brown T."/>
            <person name="Cohen L."/>
        </authorList>
    </citation>
    <scope>NUCLEOTIDE SEQUENCE</scope>
    <source>
        <strain evidence="8">RCC1871</strain>
    </source>
</reference>
<dbReference type="HAMAP" id="MF_01345_B">
    <property type="entry name" value="Ribosomal_uS17_B"/>
    <property type="match status" value="1"/>
</dbReference>
<dbReference type="InterPro" id="IPR019984">
    <property type="entry name" value="Ribosomal_uS17_bact/chlr"/>
</dbReference>
<evidence type="ECO:0000256" key="4">
    <source>
        <dbReference type="ARBA" id="ARBA00022884"/>
    </source>
</evidence>
<evidence type="ECO:0000313" key="9">
    <source>
        <dbReference type="EMBL" id="WZN66991.1"/>
    </source>
</evidence>
<evidence type="ECO:0000256" key="1">
    <source>
        <dbReference type="ARBA" id="ARBA00002932"/>
    </source>
</evidence>
<dbReference type="SUPFAM" id="SSF50249">
    <property type="entry name" value="Nucleic acid-binding proteins"/>
    <property type="match status" value="1"/>
</dbReference>
<evidence type="ECO:0000313" key="10">
    <source>
        <dbReference type="Proteomes" id="UP001472866"/>
    </source>
</evidence>
<keyword evidence="10" id="KW-1185">Reference proteome</keyword>
<protein>
    <recommendedName>
        <fullName evidence="7">Small ribosomal subunit protein uS17c</fullName>
    </recommendedName>
</protein>
<dbReference type="Gene3D" id="2.40.50.140">
    <property type="entry name" value="Nucleic acid-binding proteins"/>
    <property type="match status" value="1"/>
</dbReference>
<dbReference type="GO" id="GO:0019843">
    <property type="term" value="F:rRNA binding"/>
    <property type="evidence" value="ECO:0007669"/>
    <property type="project" value="UniProtKB-KW"/>
</dbReference>
<comment type="function">
    <text evidence="1">One of the primary rRNA binding proteins, it binds specifically to the 5'-end of 16S ribosomal RNA.</text>
</comment>
<organism evidence="8">
    <name type="scientific">Chloropicon roscoffensis</name>
    <dbReference type="NCBI Taxonomy" id="1461544"/>
    <lineage>
        <taxon>Eukaryota</taxon>
        <taxon>Viridiplantae</taxon>
        <taxon>Chlorophyta</taxon>
        <taxon>Chloropicophyceae</taxon>
        <taxon>Chloropicales</taxon>
        <taxon>Chloropicaceae</taxon>
        <taxon>Chloropicon</taxon>
    </lineage>
</organism>
<evidence type="ECO:0000313" key="8">
    <source>
        <dbReference type="EMBL" id="CAE0193816.1"/>
    </source>
</evidence>
<evidence type="ECO:0000256" key="7">
    <source>
        <dbReference type="ARBA" id="ARBA00035251"/>
    </source>
</evidence>
<gene>
    <name evidence="8" type="ORF">CROS1456_LOCUS6907</name>
    <name evidence="9" type="ORF">HKI87_17g85630</name>
</gene>
<keyword evidence="6" id="KW-0687">Ribonucleoprotein</keyword>
<reference evidence="9 10" key="2">
    <citation type="submission" date="2024-03" db="EMBL/GenBank/DDBJ databases">
        <title>Complete genome sequence of the green alga Chloropicon roscoffensis RCC1871.</title>
        <authorList>
            <person name="Lemieux C."/>
            <person name="Pombert J.-F."/>
            <person name="Otis C."/>
            <person name="Turmel M."/>
        </authorList>
    </citation>
    <scope>NUCLEOTIDE SEQUENCE [LARGE SCALE GENOMIC DNA]</scope>
    <source>
        <strain evidence="9 10">RCC1871</strain>
    </source>
</reference>
<dbReference type="InterPro" id="IPR012340">
    <property type="entry name" value="NA-bd_OB-fold"/>
</dbReference>
<keyword evidence="3" id="KW-0699">rRNA-binding</keyword>
<evidence type="ECO:0000256" key="2">
    <source>
        <dbReference type="ARBA" id="ARBA00010254"/>
    </source>
</evidence>